<dbReference type="Pfam" id="PF01507">
    <property type="entry name" value="PAPS_reduct"/>
    <property type="match status" value="1"/>
</dbReference>
<dbReference type="RefSeq" id="WP_151894840.1">
    <property type="nucleotide sequence ID" value="NZ_BKCF01000005.1"/>
</dbReference>
<gene>
    <name evidence="4" type="ORF">ULMS_24260</name>
</gene>
<dbReference type="PANTHER" id="PTHR46509:SF1">
    <property type="entry name" value="PHOSPHOADENOSINE PHOSPHOSULFATE REDUCTASE"/>
    <property type="match status" value="1"/>
</dbReference>
<evidence type="ECO:0000259" key="3">
    <source>
        <dbReference type="Pfam" id="PF01507"/>
    </source>
</evidence>
<comment type="caution">
    <text evidence="4">The sequence shown here is derived from an EMBL/GenBank/DDBJ whole genome shotgun (WGS) entry which is preliminary data.</text>
</comment>
<dbReference type="SUPFAM" id="SSF52402">
    <property type="entry name" value="Adenine nucleotide alpha hydrolases-like"/>
    <property type="match status" value="1"/>
</dbReference>
<proteinExistence type="inferred from homology"/>
<dbReference type="GO" id="GO:0004604">
    <property type="term" value="F:phosphoadenylyl-sulfate reductase (thioredoxin) activity"/>
    <property type="evidence" value="ECO:0007669"/>
    <property type="project" value="TreeGrafter"/>
</dbReference>
<accession>A0A5J4FZP7</accession>
<dbReference type="AlphaFoldDB" id="A0A5J4FZP7"/>
<dbReference type="GO" id="GO:0005737">
    <property type="term" value="C:cytoplasm"/>
    <property type="evidence" value="ECO:0007669"/>
    <property type="project" value="TreeGrafter"/>
</dbReference>
<sequence length="208" mass="23730">MNLHTITTGSISELNKKYRFSQPKLIIEFALSIAKNPLLTTSFGPNSAAILHSVATIKNDIQVVWCDTGHNTNATIKHAAKLQHLLTLNLDVFRPKRALPIPTKNKNDTQEFELFVDTVKLEPFARAIKQYKPDVWFTTVRKKQGAYRDELDIFSITNDGVLRVSPFYHFNNEQITSYLNLRGLPIEYDYFDPTKPDANSECGIQFLV</sequence>
<dbReference type="OrthoDB" id="9794018at2"/>
<protein>
    <recommendedName>
        <fullName evidence="3">Phosphoadenosine phosphosulphate reductase domain-containing protein</fullName>
    </recommendedName>
</protein>
<dbReference type="PANTHER" id="PTHR46509">
    <property type="entry name" value="PHOSPHOADENOSINE PHOSPHOSULFATE REDUCTASE"/>
    <property type="match status" value="1"/>
</dbReference>
<comment type="similarity">
    <text evidence="1">Belongs to the PAPS reductase family. CysH subfamily.</text>
</comment>
<dbReference type="Gene3D" id="3.40.50.620">
    <property type="entry name" value="HUPs"/>
    <property type="match status" value="1"/>
</dbReference>
<evidence type="ECO:0000313" key="4">
    <source>
        <dbReference type="EMBL" id="GEQ86918.1"/>
    </source>
</evidence>
<feature type="domain" description="Phosphoadenosine phosphosulphate reductase" evidence="3">
    <location>
        <begin position="37"/>
        <end position="186"/>
    </location>
</feature>
<evidence type="ECO:0000256" key="1">
    <source>
        <dbReference type="ARBA" id="ARBA00009732"/>
    </source>
</evidence>
<dbReference type="InterPro" id="IPR002500">
    <property type="entry name" value="PAPS_reduct_dom"/>
</dbReference>
<comment type="pathway">
    <text evidence="2">Sulfur metabolism; hydrogen sulfide biosynthesis; sulfite from sulfate.</text>
</comment>
<dbReference type="Proteomes" id="UP000326994">
    <property type="component" value="Unassembled WGS sequence"/>
</dbReference>
<dbReference type="InterPro" id="IPR014729">
    <property type="entry name" value="Rossmann-like_a/b/a_fold"/>
</dbReference>
<dbReference type="GO" id="GO:0019379">
    <property type="term" value="P:sulfate assimilation, phosphoadenylyl sulfate reduction by phosphoadenylyl-sulfate reductase (thioredoxin)"/>
    <property type="evidence" value="ECO:0007669"/>
    <property type="project" value="TreeGrafter"/>
</dbReference>
<dbReference type="EMBL" id="BKCF01000005">
    <property type="protein sequence ID" value="GEQ86918.1"/>
    <property type="molecule type" value="Genomic_DNA"/>
</dbReference>
<evidence type="ECO:0000313" key="5">
    <source>
        <dbReference type="Proteomes" id="UP000326994"/>
    </source>
</evidence>
<reference evidence="4 5" key="1">
    <citation type="submission" date="2019-08" db="EMBL/GenBank/DDBJ databases">
        <title>Ulvibacter marinistellae sp. nov., isolated from a starfish, Patiria pectinifera.</title>
        <authorList>
            <person name="Kawano K."/>
            <person name="Ushijima N."/>
            <person name="Kihara M."/>
            <person name="Itoh H."/>
        </authorList>
    </citation>
    <scope>NUCLEOTIDE SEQUENCE [LARGE SCALE GENOMIC DNA]</scope>
    <source>
        <strain evidence="4 5">KK4</strain>
    </source>
</reference>
<keyword evidence="5" id="KW-1185">Reference proteome</keyword>
<name>A0A5J4FZP7_9FLAO</name>
<organism evidence="4 5">
    <name type="scientific">Patiriisocius marinistellae</name>
    <dbReference type="NCBI Taxonomy" id="2494560"/>
    <lineage>
        <taxon>Bacteria</taxon>
        <taxon>Pseudomonadati</taxon>
        <taxon>Bacteroidota</taxon>
        <taxon>Flavobacteriia</taxon>
        <taxon>Flavobacteriales</taxon>
        <taxon>Flavobacteriaceae</taxon>
        <taxon>Patiriisocius</taxon>
    </lineage>
</organism>
<evidence type="ECO:0000256" key="2">
    <source>
        <dbReference type="ARBA" id="ARBA00024327"/>
    </source>
</evidence>